<sequence length="131" mass="13767">MTVVLDTDPILQEESRLKNALFVILLDVVGVAGITLGANAAGMSWGWSLAVGAAAGAAATLASMSILIALLPVASLRACLPWHKPTEDEIRHVWAIDLWDADAEIERLQARARRAAMTTGPRAAASLRAAA</sequence>
<dbReference type="Proteomes" id="UP000030960">
    <property type="component" value="Unassembled WGS sequence"/>
</dbReference>
<evidence type="ECO:0000313" key="1">
    <source>
        <dbReference type="EMBL" id="KHQ50972.1"/>
    </source>
</evidence>
<comment type="caution">
    <text evidence="1">The sequence shown here is derived from an EMBL/GenBank/DDBJ whole genome shotgun (WGS) entry which is preliminary data.</text>
</comment>
<dbReference type="STRING" id="561184.SAMN05216376_102464"/>
<gene>
    <name evidence="1" type="ORF">OA50_04339</name>
</gene>
<keyword evidence="2" id="KW-1185">Reference proteome</keyword>
<dbReference type="EMBL" id="JSUQ01000020">
    <property type="protein sequence ID" value="KHQ50972.1"/>
    <property type="molecule type" value="Genomic_DNA"/>
</dbReference>
<organism evidence="1 2">
    <name type="scientific">Mameliella alba</name>
    <dbReference type="NCBI Taxonomy" id="561184"/>
    <lineage>
        <taxon>Bacteria</taxon>
        <taxon>Pseudomonadati</taxon>
        <taxon>Pseudomonadota</taxon>
        <taxon>Alphaproteobacteria</taxon>
        <taxon>Rhodobacterales</taxon>
        <taxon>Roseobacteraceae</taxon>
        <taxon>Mameliella</taxon>
    </lineage>
</organism>
<evidence type="ECO:0000313" key="2">
    <source>
        <dbReference type="Proteomes" id="UP000030960"/>
    </source>
</evidence>
<accession>A0A0B3RSM4</accession>
<protein>
    <submittedName>
        <fullName evidence="1">Uncharacterized protein</fullName>
    </submittedName>
</protein>
<name>A0A0B3RSM4_9RHOB</name>
<accession>A0A225QSZ3</accession>
<dbReference type="RefSeq" id="WP_043145118.1">
    <property type="nucleotide sequence ID" value="NZ_JAHVJH010000005.1"/>
</dbReference>
<dbReference type="AlphaFoldDB" id="A0A0B3RSM4"/>
<reference evidence="1 2" key="1">
    <citation type="submission" date="2014-10" db="EMBL/GenBank/DDBJ databases">
        <title>Genome sequence of Ponticoccus sp. strain UMTAT08 isolated from clonal culture of toxic dinoflagellate Alexandrium tamiyavanichii.</title>
        <authorList>
            <person name="Gan H.Y."/>
            <person name="Muhd D.-D."/>
            <person name="Mohd Noor M.E."/>
            <person name="Yeong Y.S."/>
            <person name="Usup G."/>
        </authorList>
    </citation>
    <scope>NUCLEOTIDE SEQUENCE [LARGE SCALE GENOMIC DNA]</scope>
    <source>
        <strain evidence="1 2">UMTAT08</strain>
    </source>
</reference>
<proteinExistence type="predicted"/>